<evidence type="ECO:0000256" key="10">
    <source>
        <dbReference type="ARBA" id="ARBA00032057"/>
    </source>
</evidence>
<keyword evidence="8" id="KW-0119">Carbohydrate metabolism</keyword>
<evidence type="ECO:0000256" key="13">
    <source>
        <dbReference type="NCBIfam" id="TIGR02402"/>
    </source>
</evidence>
<evidence type="ECO:0000256" key="4">
    <source>
        <dbReference type="ARBA" id="ARBA00012268"/>
    </source>
</evidence>
<dbReference type="PANTHER" id="PTHR43651:SF11">
    <property type="entry name" value="MALTO-OLIGOSYLTREHALOSE TREHALOHYDROLASE"/>
    <property type="match status" value="1"/>
</dbReference>
<dbReference type="Gene3D" id="1.10.10.760">
    <property type="entry name" value="E-set domains of sugar-utilizing enzymes"/>
    <property type="match status" value="1"/>
</dbReference>
<dbReference type="SMART" id="SM00642">
    <property type="entry name" value="Aamy"/>
    <property type="match status" value="1"/>
</dbReference>
<keyword evidence="9 14" id="KW-0326">Glycosidase</keyword>
<keyword evidence="20" id="KW-1185">Reference proteome</keyword>
<feature type="site" description="Transition state stabilizer" evidence="16">
    <location>
        <position position="375"/>
    </location>
</feature>
<evidence type="ECO:0000256" key="8">
    <source>
        <dbReference type="ARBA" id="ARBA00023277"/>
    </source>
</evidence>
<evidence type="ECO:0000259" key="18">
    <source>
        <dbReference type="SMART" id="SM00642"/>
    </source>
</evidence>
<dbReference type="NCBIfam" id="TIGR02402">
    <property type="entry name" value="trehalose_TreZ"/>
    <property type="match status" value="1"/>
</dbReference>
<dbReference type="EC" id="3.2.1.141" evidence="4 13"/>
<feature type="active site" description="Proton donor" evidence="15">
    <location>
        <position position="281"/>
    </location>
</feature>
<evidence type="ECO:0000313" key="20">
    <source>
        <dbReference type="Proteomes" id="UP000199256"/>
    </source>
</evidence>
<dbReference type="InterPro" id="IPR013783">
    <property type="entry name" value="Ig-like_fold"/>
</dbReference>
<gene>
    <name evidence="19" type="ORF">SAMN05444515_105139</name>
</gene>
<evidence type="ECO:0000256" key="7">
    <source>
        <dbReference type="ARBA" id="ARBA00022801"/>
    </source>
</evidence>
<feature type="active site" description="Nucleophile" evidence="15">
    <location>
        <position position="244"/>
    </location>
</feature>
<keyword evidence="6" id="KW-0963">Cytoplasm</keyword>
<dbReference type="Pfam" id="PF11941">
    <property type="entry name" value="DUF3459"/>
    <property type="match status" value="1"/>
</dbReference>
<evidence type="ECO:0000256" key="1">
    <source>
        <dbReference type="ARBA" id="ARBA00004496"/>
    </source>
</evidence>
<dbReference type="SUPFAM" id="SSF81296">
    <property type="entry name" value="E set domains"/>
    <property type="match status" value="1"/>
</dbReference>
<dbReference type="GO" id="GO:0033942">
    <property type="term" value="F:4-alpha-D-(1-&gt;4)-alpha-D-glucanotrehalose trehalohydrolase activity"/>
    <property type="evidence" value="ECO:0007669"/>
    <property type="project" value="UniProtKB-EC"/>
</dbReference>
<dbReference type="PIRSF" id="PIRSF006337">
    <property type="entry name" value="Trehalose_TreZ"/>
    <property type="match status" value="1"/>
</dbReference>
<dbReference type="CDD" id="cd11325">
    <property type="entry name" value="AmyAc_GTHase"/>
    <property type="match status" value="1"/>
</dbReference>
<dbReference type="Gene3D" id="2.60.40.10">
    <property type="entry name" value="Immunoglobulins"/>
    <property type="match status" value="1"/>
</dbReference>
<evidence type="ECO:0000256" key="15">
    <source>
        <dbReference type="PIRSR" id="PIRSR006337-1"/>
    </source>
</evidence>
<sequence>MNIPRVWAPHAHQVHLDCQGEHRPLTCRSDGWWWDSQPLEHGTDYAFLLDGEGPYPDPRSAWQPQGVHGPSRWLDHDRFTWHDAGWQAPPLASAVIQEIHVGTYTPEGTFEAIIPRLDHLRDLGITHVELMPVAAFPGRYGWSYDGVALFAPHAPYGGPEGLKRLVDACHGKGLAVLLDVVYNHLGPSGNYLGRFGPYFTDAYHTPWGDAVNLDRADSPEVRRFFVDNALHWLAHYHIDGLRIDAVHAIIDTSATHFLETLAEAVERLQARLGRHLTLIAESDLNDPRIIRPRAVGGLGLDAQWNEDFHHALHAALTGERQGYYEDFGDLAHLSRAVTRGFCYAGDYSTYRRRHHGRSAADLPGRSFVGCLQNHDQIGNRAAGDRSTQLLSTGLLKVGAAIVLTAPFVPMLFQGEEWGAGTPFLYFTDHQEPDLAEAVREGRRREFAAFGWDPEQVPDPQALETFERSRLDWDEREREPHRDLLQWHRDMIHLRRHHPAFSDDRLDRVTAHGDEQARWWVMSRPGIVVACNLAPTGQRVPLMQQPGKILLASAPGVSLEAGGVQLPAESVVILETSDSEPDCSLLPFHPHPNPSPASGRGASHTDNNQNRP</sequence>
<dbReference type="STRING" id="1396821.SAMN05444515_105139"/>
<evidence type="ECO:0000256" key="16">
    <source>
        <dbReference type="PIRSR" id="PIRSR006337-3"/>
    </source>
</evidence>
<dbReference type="PANTHER" id="PTHR43651">
    <property type="entry name" value="1,4-ALPHA-GLUCAN-BRANCHING ENZYME"/>
    <property type="match status" value="1"/>
</dbReference>
<dbReference type="Proteomes" id="UP000199256">
    <property type="component" value="Unassembled WGS sequence"/>
</dbReference>
<comment type="similarity">
    <text evidence="3 14">Belongs to the glycosyl hydrolase 13 family.</text>
</comment>
<dbReference type="InterPro" id="IPR017853">
    <property type="entry name" value="GH"/>
</dbReference>
<evidence type="ECO:0000256" key="11">
    <source>
        <dbReference type="ARBA" id="ARBA00033284"/>
    </source>
</evidence>
<evidence type="ECO:0000256" key="6">
    <source>
        <dbReference type="ARBA" id="ARBA00022490"/>
    </source>
</evidence>
<dbReference type="RefSeq" id="WP_090252396.1">
    <property type="nucleotide sequence ID" value="NZ_FOAA01000005.1"/>
</dbReference>
<dbReference type="UniPathway" id="UPA00299"/>
<evidence type="ECO:0000256" key="2">
    <source>
        <dbReference type="ARBA" id="ARBA00005199"/>
    </source>
</evidence>
<keyword evidence="7 14" id="KW-0378">Hydrolase</keyword>
<dbReference type="GO" id="GO:0005992">
    <property type="term" value="P:trehalose biosynthetic process"/>
    <property type="evidence" value="ECO:0007669"/>
    <property type="project" value="UniProtKB-UniRule"/>
</dbReference>
<dbReference type="GO" id="GO:0005737">
    <property type="term" value="C:cytoplasm"/>
    <property type="evidence" value="ECO:0007669"/>
    <property type="project" value="UniProtKB-SubCell"/>
</dbReference>
<comment type="catalytic activity">
    <reaction evidence="12 14">
        <text>hydrolysis of (1-&gt;4)-alpha-D-glucosidic linkage in 4-alpha-D-[(1-&gt;4)-alpha-D-glucanosyl]n trehalose to yield trehalose and (1-&gt;4)-alpha-D-glucan.</text>
        <dbReference type="EC" id="3.2.1.141"/>
    </reaction>
</comment>
<dbReference type="CDD" id="cd02853">
    <property type="entry name" value="E_set_MTHase_like_N"/>
    <property type="match status" value="1"/>
</dbReference>
<feature type="region of interest" description="Disordered" evidence="17">
    <location>
        <begin position="581"/>
        <end position="611"/>
    </location>
</feature>
<evidence type="ECO:0000256" key="5">
    <source>
        <dbReference type="ARBA" id="ARBA00015938"/>
    </source>
</evidence>
<evidence type="ECO:0000256" key="14">
    <source>
        <dbReference type="PIRNR" id="PIRNR006337"/>
    </source>
</evidence>
<dbReference type="InterPro" id="IPR006047">
    <property type="entry name" value="GH13_cat_dom"/>
</dbReference>
<organism evidence="19 20">
    <name type="scientific">Ectothiorhodospira marina</name>
    <dbReference type="NCBI Taxonomy" id="1396821"/>
    <lineage>
        <taxon>Bacteria</taxon>
        <taxon>Pseudomonadati</taxon>
        <taxon>Pseudomonadota</taxon>
        <taxon>Gammaproteobacteria</taxon>
        <taxon>Chromatiales</taxon>
        <taxon>Ectothiorhodospiraceae</taxon>
        <taxon>Ectothiorhodospira</taxon>
    </lineage>
</organism>
<dbReference type="InterPro" id="IPR044901">
    <property type="entry name" value="Trehalose_TreZ_E-set_sf"/>
</dbReference>
<dbReference type="OrthoDB" id="9800174at2"/>
<dbReference type="AlphaFoldDB" id="A0A1H7K4V9"/>
<dbReference type="InterPro" id="IPR014756">
    <property type="entry name" value="Ig_E-set"/>
</dbReference>
<reference evidence="20" key="1">
    <citation type="submission" date="2016-10" db="EMBL/GenBank/DDBJ databases">
        <authorList>
            <person name="Varghese N."/>
            <person name="Submissions S."/>
        </authorList>
    </citation>
    <scope>NUCLEOTIDE SEQUENCE [LARGE SCALE GENOMIC DNA]</scope>
    <source>
        <strain evidence="20">DSM 241</strain>
    </source>
</reference>
<comment type="subcellular location">
    <subcellularLocation>
        <location evidence="1 15">Cytoplasm</location>
    </subcellularLocation>
</comment>
<name>A0A1H7K4V9_9GAMM</name>
<dbReference type="InterPro" id="IPR012768">
    <property type="entry name" value="Trehalose_TreZ"/>
</dbReference>
<dbReference type="InterPro" id="IPR022567">
    <property type="entry name" value="DUF3459"/>
</dbReference>
<evidence type="ECO:0000256" key="17">
    <source>
        <dbReference type="SAM" id="MobiDB-lite"/>
    </source>
</evidence>
<accession>A0A1H7K4V9</accession>
<dbReference type="SUPFAM" id="SSF51445">
    <property type="entry name" value="(Trans)glycosidases"/>
    <property type="match status" value="1"/>
</dbReference>
<evidence type="ECO:0000256" key="9">
    <source>
        <dbReference type="ARBA" id="ARBA00023295"/>
    </source>
</evidence>
<dbReference type="Pfam" id="PF00128">
    <property type="entry name" value="Alpha-amylase"/>
    <property type="match status" value="1"/>
</dbReference>
<evidence type="ECO:0000313" key="19">
    <source>
        <dbReference type="EMBL" id="SEK81951.1"/>
    </source>
</evidence>
<dbReference type="EMBL" id="FOAA01000005">
    <property type="protein sequence ID" value="SEK81951.1"/>
    <property type="molecule type" value="Genomic_DNA"/>
</dbReference>
<comment type="pathway">
    <text evidence="2 14">Glycan biosynthesis; trehalose biosynthesis.</text>
</comment>
<evidence type="ECO:0000256" key="3">
    <source>
        <dbReference type="ARBA" id="ARBA00008061"/>
    </source>
</evidence>
<proteinExistence type="inferred from homology"/>
<feature type="domain" description="Glycosyl hydrolase family 13 catalytic" evidence="18">
    <location>
        <begin position="77"/>
        <end position="455"/>
    </location>
</feature>
<evidence type="ECO:0000256" key="12">
    <source>
        <dbReference type="ARBA" id="ARBA00034013"/>
    </source>
</evidence>
<protein>
    <recommendedName>
        <fullName evidence="5 13">Malto-oligosyltrehalose trehalohydrolase</fullName>
        <shortName evidence="14">MTHase</shortName>
        <ecNumber evidence="4 13">3.2.1.141</ecNumber>
    </recommendedName>
    <alternativeName>
        <fullName evidence="11 14">4-alpha-D-((1-&gt;4)-alpha-D-glucano)trehalose trehalohydrolase</fullName>
    </alternativeName>
    <alternativeName>
        <fullName evidence="10 14">Maltooligosyl trehalose trehalohydrolase</fullName>
    </alternativeName>
</protein>
<dbReference type="Gene3D" id="3.20.20.80">
    <property type="entry name" value="Glycosidases"/>
    <property type="match status" value="1"/>
</dbReference>